<dbReference type="InterPro" id="IPR009721">
    <property type="entry name" value="O-acyltransferase_WSD1_C"/>
</dbReference>
<accession>A0A7L4YS10</accession>
<evidence type="ECO:0000256" key="7">
    <source>
        <dbReference type="ARBA" id="ARBA00022798"/>
    </source>
</evidence>
<dbReference type="InterPro" id="IPR014292">
    <property type="entry name" value="Acyl_transf_WS/DGAT"/>
</dbReference>
<keyword evidence="15" id="KW-1185">Reference proteome</keyword>
<dbReference type="AlphaFoldDB" id="A0A7L4YS10"/>
<comment type="catalytic activity">
    <reaction evidence="10 11">
        <text>an acyl-CoA + a 1,2-diacyl-sn-glycerol = a triacyl-sn-glycerol + CoA</text>
        <dbReference type="Rhea" id="RHEA:10868"/>
        <dbReference type="ChEBI" id="CHEBI:17815"/>
        <dbReference type="ChEBI" id="CHEBI:57287"/>
        <dbReference type="ChEBI" id="CHEBI:58342"/>
        <dbReference type="ChEBI" id="CHEBI:64615"/>
        <dbReference type="EC" id="2.3.1.20"/>
    </reaction>
</comment>
<evidence type="ECO:0000256" key="3">
    <source>
        <dbReference type="ARBA" id="ARBA00009587"/>
    </source>
</evidence>
<name>A0A7L4YS10_9ACTN</name>
<dbReference type="PANTHER" id="PTHR31650">
    <property type="entry name" value="O-ACYLTRANSFERASE (WSD1-LIKE) FAMILY PROTEIN"/>
    <property type="match status" value="1"/>
</dbReference>
<feature type="domain" description="O-acyltransferase WSD1 C-terminal" evidence="13">
    <location>
        <begin position="317"/>
        <end position="460"/>
    </location>
</feature>
<evidence type="ECO:0000313" key="14">
    <source>
        <dbReference type="EMBL" id="QHC01579.1"/>
    </source>
</evidence>
<evidence type="ECO:0000256" key="8">
    <source>
        <dbReference type="ARBA" id="ARBA00023098"/>
    </source>
</evidence>
<dbReference type="OrthoDB" id="9810950at2"/>
<proteinExistence type="inferred from homology"/>
<gene>
    <name evidence="14" type="ORF">EK0264_15620</name>
</gene>
<keyword evidence="8 11" id="KW-0443">Lipid metabolism</keyword>
<comment type="pathway">
    <text evidence="2">Lipid metabolism.</text>
</comment>
<dbReference type="GO" id="GO:0005886">
    <property type="term" value="C:plasma membrane"/>
    <property type="evidence" value="ECO:0007669"/>
    <property type="project" value="TreeGrafter"/>
</dbReference>
<dbReference type="GO" id="GO:0001666">
    <property type="term" value="P:response to hypoxia"/>
    <property type="evidence" value="ECO:0007669"/>
    <property type="project" value="TreeGrafter"/>
</dbReference>
<evidence type="ECO:0000256" key="9">
    <source>
        <dbReference type="ARBA" id="ARBA00023315"/>
    </source>
</evidence>
<evidence type="ECO:0000256" key="5">
    <source>
        <dbReference type="ARBA" id="ARBA00022516"/>
    </source>
</evidence>
<protein>
    <recommendedName>
        <fullName evidence="4 11">Diacylglycerol O-acyltransferase</fullName>
        <ecNumber evidence="4 11">2.3.1.20</ecNumber>
    </recommendedName>
</protein>
<evidence type="ECO:0000313" key="15">
    <source>
        <dbReference type="Proteomes" id="UP000463857"/>
    </source>
</evidence>
<dbReference type="GO" id="GO:0071731">
    <property type="term" value="P:response to nitric oxide"/>
    <property type="evidence" value="ECO:0007669"/>
    <property type="project" value="TreeGrafter"/>
</dbReference>
<dbReference type="NCBIfam" id="TIGR02946">
    <property type="entry name" value="acyl_WS_DGAT"/>
    <property type="match status" value="1"/>
</dbReference>
<dbReference type="KEGG" id="eke:EK0264_15620"/>
<evidence type="ECO:0000259" key="13">
    <source>
        <dbReference type="Pfam" id="PF06974"/>
    </source>
</evidence>
<evidence type="ECO:0000259" key="12">
    <source>
        <dbReference type="Pfam" id="PF03007"/>
    </source>
</evidence>
<dbReference type="InterPro" id="IPR045034">
    <property type="entry name" value="O-acyltransferase_WSD1-like"/>
</dbReference>
<dbReference type="InParanoid" id="A0A7L4YS10"/>
<dbReference type="UniPathway" id="UPA00282"/>
<evidence type="ECO:0000256" key="4">
    <source>
        <dbReference type="ARBA" id="ARBA00013244"/>
    </source>
</evidence>
<dbReference type="SUPFAM" id="SSF52777">
    <property type="entry name" value="CoA-dependent acyltransferases"/>
    <property type="match status" value="1"/>
</dbReference>
<dbReference type="InterPro" id="IPR004255">
    <property type="entry name" value="O-acyltransferase_WSD1_N"/>
</dbReference>
<evidence type="ECO:0000256" key="11">
    <source>
        <dbReference type="RuleBase" id="RU361241"/>
    </source>
</evidence>
<dbReference type="EMBL" id="CP047156">
    <property type="protein sequence ID" value="QHC01579.1"/>
    <property type="molecule type" value="Genomic_DNA"/>
</dbReference>
<dbReference type="RefSeq" id="WP_159546714.1">
    <property type="nucleotide sequence ID" value="NZ_CP047156.1"/>
</dbReference>
<evidence type="ECO:0000256" key="2">
    <source>
        <dbReference type="ARBA" id="ARBA00005189"/>
    </source>
</evidence>
<keyword evidence="5 11" id="KW-0444">Lipid biosynthesis</keyword>
<dbReference type="Pfam" id="PF06974">
    <property type="entry name" value="WS_DGAT_C"/>
    <property type="match status" value="1"/>
</dbReference>
<sequence length="470" mass="51152">MSDRLSAADMSFLYVEDDHTPMHIGDVLIFTPPRGGFAYDKLTDLIADRLELVPRYRQKIAYVPGNLSGPRWVDDENFDVHFHVRRSALPKPGGQAQLAELVSRLMSRRLDRDRPLWEIYLVEGLSRGRVAIITKTHSALVDGIDGMEIGEVLLDPTREPAPMAATEWVPRRTPTPVGLLLEVLRESVSAPRTVLDSARAAIANAKHTGERIWSVGRGALAATQWIVSPAKSSPINVSVRGARRFAMSKQSLADFKAIKDRHGCAVNDVVLAVIAGALRSWMLARGSVISREQTLRALVPLSVKPIDADAAFGETGQLTTLFVDLPLGEENPVLRLSRIAFSTRAHRESGLAVAADALVPLTRFAPPTLHSLGARVGQGLTRRGFNLVVTNAPGPQSAMYAAGARLRDVYPVIPLATTQALAIGVTSYDGHVYFGINADRDATGDLDLFASMIDEAIAELRAPDRTEEEE</sequence>
<dbReference type="EC" id="2.3.1.20" evidence="4 11"/>
<keyword evidence="7 11" id="KW-0319">Glycerol metabolism</keyword>
<dbReference type="PANTHER" id="PTHR31650:SF1">
    <property type="entry name" value="WAX ESTER SYNTHASE_DIACYLGLYCEROL ACYLTRANSFERASE 4-RELATED"/>
    <property type="match status" value="1"/>
</dbReference>
<dbReference type="Pfam" id="PF03007">
    <property type="entry name" value="WS_DGAT_cat"/>
    <property type="match status" value="1"/>
</dbReference>
<dbReference type="GO" id="GO:0019432">
    <property type="term" value="P:triglyceride biosynthetic process"/>
    <property type="evidence" value="ECO:0007669"/>
    <property type="project" value="UniProtKB-UniPathway"/>
</dbReference>
<feature type="domain" description="O-acyltransferase WSD1-like N-terminal" evidence="12">
    <location>
        <begin position="5"/>
        <end position="270"/>
    </location>
</feature>
<organism evidence="14 15">
    <name type="scientific">Epidermidibacterium keratini</name>
    <dbReference type="NCBI Taxonomy" id="1891644"/>
    <lineage>
        <taxon>Bacteria</taxon>
        <taxon>Bacillati</taxon>
        <taxon>Actinomycetota</taxon>
        <taxon>Actinomycetes</taxon>
        <taxon>Sporichthyales</taxon>
        <taxon>Sporichthyaceae</taxon>
        <taxon>Epidermidibacterium</taxon>
    </lineage>
</organism>
<comment type="similarity">
    <text evidence="3 11">Belongs to the long-chain O-acyltransferase family.</text>
</comment>
<dbReference type="GO" id="GO:0004144">
    <property type="term" value="F:diacylglycerol O-acyltransferase activity"/>
    <property type="evidence" value="ECO:0007669"/>
    <property type="project" value="UniProtKB-EC"/>
</dbReference>
<evidence type="ECO:0000256" key="6">
    <source>
        <dbReference type="ARBA" id="ARBA00022679"/>
    </source>
</evidence>
<evidence type="ECO:0000256" key="1">
    <source>
        <dbReference type="ARBA" id="ARBA00004771"/>
    </source>
</evidence>
<keyword evidence="9 11" id="KW-0012">Acyltransferase</keyword>
<reference evidence="14 15" key="1">
    <citation type="journal article" date="2018" name="Int. J. Syst. Evol. Microbiol.">
        <title>Epidermidibacterium keratini gen. nov., sp. nov., a member of the family Sporichthyaceae, isolated from keratin epidermis.</title>
        <authorList>
            <person name="Lee D.G."/>
            <person name="Trujillo M.E."/>
            <person name="Kang S."/>
            <person name="Nam J.J."/>
            <person name="Kim Y.J."/>
        </authorList>
    </citation>
    <scope>NUCLEOTIDE SEQUENCE [LARGE SCALE GENOMIC DNA]</scope>
    <source>
        <strain evidence="14 15">EPI-7</strain>
    </source>
</reference>
<keyword evidence="6 11" id="KW-0808">Transferase</keyword>
<evidence type="ECO:0000256" key="10">
    <source>
        <dbReference type="ARBA" id="ARBA00048109"/>
    </source>
</evidence>
<dbReference type="Proteomes" id="UP000463857">
    <property type="component" value="Chromosome"/>
</dbReference>
<dbReference type="GO" id="GO:0051701">
    <property type="term" value="P:biological process involved in interaction with host"/>
    <property type="evidence" value="ECO:0007669"/>
    <property type="project" value="TreeGrafter"/>
</dbReference>
<dbReference type="GO" id="GO:0006071">
    <property type="term" value="P:glycerol metabolic process"/>
    <property type="evidence" value="ECO:0007669"/>
    <property type="project" value="UniProtKB-KW"/>
</dbReference>
<comment type="pathway">
    <text evidence="1 11">Glycerolipid metabolism; triacylglycerol biosynthesis.</text>
</comment>